<gene>
    <name evidence="2" type="ORF">G7066_12180</name>
</gene>
<dbReference type="RefSeq" id="WP_166331382.1">
    <property type="nucleotide sequence ID" value="NZ_CP049933.1"/>
</dbReference>
<proteinExistence type="predicted"/>
<dbReference type="Pfam" id="PF14278">
    <property type="entry name" value="TetR_C_8"/>
    <property type="match status" value="1"/>
</dbReference>
<protein>
    <recommendedName>
        <fullName evidence="1">Transcriptional regulator TetR C-terminal Firmicutes type domain-containing protein</fullName>
    </recommendedName>
</protein>
<accession>A0ABX6JXW1</accession>
<dbReference type="EMBL" id="CP049933">
    <property type="protein sequence ID" value="QIM19136.1"/>
    <property type="molecule type" value="Genomic_DNA"/>
</dbReference>
<evidence type="ECO:0000259" key="1">
    <source>
        <dbReference type="Pfam" id="PF14278"/>
    </source>
</evidence>
<name>A0ABX6JXW1_9MICO</name>
<keyword evidence="3" id="KW-1185">Reference proteome</keyword>
<evidence type="ECO:0000313" key="3">
    <source>
        <dbReference type="Proteomes" id="UP000503441"/>
    </source>
</evidence>
<dbReference type="Gene3D" id="1.10.357.10">
    <property type="entry name" value="Tetracycline Repressor, domain 2"/>
    <property type="match status" value="1"/>
</dbReference>
<organism evidence="2 3">
    <name type="scientific">Leucobacter coleopterorum</name>
    <dbReference type="NCBI Taxonomy" id="2714933"/>
    <lineage>
        <taxon>Bacteria</taxon>
        <taxon>Bacillati</taxon>
        <taxon>Actinomycetota</taxon>
        <taxon>Actinomycetes</taxon>
        <taxon>Micrococcales</taxon>
        <taxon>Microbacteriaceae</taxon>
        <taxon>Leucobacter</taxon>
    </lineage>
</organism>
<reference evidence="2 3" key="1">
    <citation type="submission" date="2020-03" db="EMBL/GenBank/DDBJ databases">
        <title>Leucobacter sp. nov., isolated from beetles.</title>
        <authorList>
            <person name="Hyun D.-W."/>
            <person name="Bae J.-W."/>
        </authorList>
    </citation>
    <scope>NUCLEOTIDE SEQUENCE [LARGE SCALE GENOMIC DNA]</scope>
    <source>
        <strain evidence="2 3">HDW9A</strain>
    </source>
</reference>
<evidence type="ECO:0000313" key="2">
    <source>
        <dbReference type="EMBL" id="QIM19136.1"/>
    </source>
</evidence>
<sequence>MLDHVDRHRALYQLAINTPEDGVVPNLLADHFTESLQQYLAGHPELTPPKPEVDPTIAVRFFAHGLVGAIKAWVQNGDTDRSAFIATIRTFSPKWMFPTGD</sequence>
<dbReference type="Proteomes" id="UP000503441">
    <property type="component" value="Chromosome"/>
</dbReference>
<feature type="domain" description="Transcriptional regulator TetR C-terminal Firmicutes type" evidence="1">
    <location>
        <begin position="1"/>
        <end position="86"/>
    </location>
</feature>
<dbReference type="InterPro" id="IPR039532">
    <property type="entry name" value="TetR_C_Firmicutes"/>
</dbReference>